<dbReference type="RefSeq" id="WP_281816005.1">
    <property type="nucleotide sequence ID" value="NZ_BRLB01000007.1"/>
</dbReference>
<dbReference type="GO" id="GO:0004565">
    <property type="term" value="F:beta-galactosidase activity"/>
    <property type="evidence" value="ECO:0007669"/>
    <property type="project" value="UniProtKB-EC"/>
</dbReference>
<dbReference type="InterPro" id="IPR017853">
    <property type="entry name" value="GH"/>
</dbReference>
<dbReference type="InterPro" id="IPR006104">
    <property type="entry name" value="Glyco_hydro_2_N"/>
</dbReference>
<reference evidence="10" key="1">
    <citation type="submission" date="2022-06" db="EMBL/GenBank/DDBJ databases">
        <title>Vallitalea longa sp. nov., an anaerobic bacterium isolated from marine sediment.</title>
        <authorList>
            <person name="Hirano S."/>
            <person name="Terahara T."/>
            <person name="Mori K."/>
            <person name="Hamada M."/>
            <person name="Matsumoto R."/>
            <person name="Kobayashi T."/>
        </authorList>
    </citation>
    <scope>NUCLEOTIDE SEQUENCE</scope>
    <source>
        <strain evidence="10">SH18-1</strain>
    </source>
</reference>
<dbReference type="InterPro" id="IPR032312">
    <property type="entry name" value="LacZ_4"/>
</dbReference>
<dbReference type="Gene3D" id="3.20.20.80">
    <property type="entry name" value="Glycosidases"/>
    <property type="match status" value="1"/>
</dbReference>
<dbReference type="PROSITE" id="PS00719">
    <property type="entry name" value="GLYCOSYL_HYDROL_F2_1"/>
    <property type="match status" value="1"/>
</dbReference>
<dbReference type="Gene3D" id="2.60.40.10">
    <property type="entry name" value="Immunoglobulins"/>
    <property type="match status" value="2"/>
</dbReference>
<evidence type="ECO:0000256" key="2">
    <source>
        <dbReference type="ARBA" id="ARBA00007401"/>
    </source>
</evidence>
<dbReference type="FunFam" id="3.20.20.80:FF:000018">
    <property type="entry name" value="Beta-galactosidase"/>
    <property type="match status" value="1"/>
</dbReference>
<evidence type="ECO:0000256" key="3">
    <source>
        <dbReference type="ARBA" id="ARBA00012756"/>
    </source>
</evidence>
<dbReference type="EC" id="3.2.1.23" evidence="3 8"/>
<keyword evidence="6 8" id="KW-0326">Glycosidase</keyword>
<dbReference type="Pfam" id="PF16353">
    <property type="entry name" value="LacZ_4"/>
    <property type="match status" value="1"/>
</dbReference>
<evidence type="ECO:0000259" key="9">
    <source>
        <dbReference type="SMART" id="SM01038"/>
    </source>
</evidence>
<dbReference type="InterPro" id="IPR023230">
    <property type="entry name" value="Glyco_hydro_2_CS"/>
</dbReference>
<dbReference type="SUPFAM" id="SSF51445">
    <property type="entry name" value="(Trans)glycosidases"/>
    <property type="match status" value="1"/>
</dbReference>
<evidence type="ECO:0000256" key="7">
    <source>
        <dbReference type="ARBA" id="ARBA00032230"/>
    </source>
</evidence>
<dbReference type="SUPFAM" id="SSF74650">
    <property type="entry name" value="Galactose mutarotase-like"/>
    <property type="match status" value="1"/>
</dbReference>
<protein>
    <recommendedName>
        <fullName evidence="4 8">Beta-galactosidase</fullName>
        <ecNumber evidence="3 8">3.2.1.23</ecNumber>
    </recommendedName>
    <alternativeName>
        <fullName evidence="7 8">Lactase</fullName>
    </alternativeName>
</protein>
<dbReference type="SMART" id="SM01038">
    <property type="entry name" value="Bgal_small_N"/>
    <property type="match status" value="1"/>
</dbReference>
<evidence type="ECO:0000313" key="10">
    <source>
        <dbReference type="EMBL" id="GKX30107.1"/>
    </source>
</evidence>
<dbReference type="Pfam" id="PF00703">
    <property type="entry name" value="Glyco_hydro_2"/>
    <property type="match status" value="1"/>
</dbReference>
<dbReference type="Gene3D" id="2.60.120.260">
    <property type="entry name" value="Galactose-binding domain-like"/>
    <property type="match status" value="1"/>
</dbReference>
<keyword evidence="11" id="KW-1185">Reference proteome</keyword>
<dbReference type="Pfam" id="PF02929">
    <property type="entry name" value="Bgal_small_N"/>
    <property type="match status" value="1"/>
</dbReference>
<dbReference type="InterPro" id="IPR011013">
    <property type="entry name" value="Gal_mutarotase_sf_dom"/>
</dbReference>
<comment type="catalytic activity">
    <reaction evidence="1 8">
        <text>Hydrolysis of terminal non-reducing beta-D-galactose residues in beta-D-galactosides.</text>
        <dbReference type="EC" id="3.2.1.23"/>
    </reaction>
</comment>
<dbReference type="GO" id="GO:0030246">
    <property type="term" value="F:carbohydrate binding"/>
    <property type="evidence" value="ECO:0007669"/>
    <property type="project" value="InterPro"/>
</dbReference>
<comment type="similarity">
    <text evidence="2 8">Belongs to the glycosyl hydrolase 2 family.</text>
</comment>
<dbReference type="InterPro" id="IPR014718">
    <property type="entry name" value="GH-type_carb-bd"/>
</dbReference>
<evidence type="ECO:0000256" key="8">
    <source>
        <dbReference type="RuleBase" id="RU361154"/>
    </source>
</evidence>
<dbReference type="InterPro" id="IPR006103">
    <property type="entry name" value="Glyco_hydro_2_cat"/>
</dbReference>
<dbReference type="EMBL" id="BRLB01000007">
    <property type="protein sequence ID" value="GKX30107.1"/>
    <property type="molecule type" value="Genomic_DNA"/>
</dbReference>
<comment type="caution">
    <text evidence="10">The sequence shown here is derived from an EMBL/GenBank/DDBJ whole genome shotgun (WGS) entry which is preliminary data.</text>
</comment>
<dbReference type="InterPro" id="IPR036156">
    <property type="entry name" value="Beta-gal/glucu_dom_sf"/>
</dbReference>
<evidence type="ECO:0000313" key="11">
    <source>
        <dbReference type="Proteomes" id="UP001144256"/>
    </source>
</evidence>
<feature type="domain" description="Beta galactosidase small chain/" evidence="9">
    <location>
        <begin position="727"/>
        <end position="998"/>
    </location>
</feature>
<name>A0A9W6DG27_9FIRM</name>
<dbReference type="PANTHER" id="PTHR46323:SF2">
    <property type="entry name" value="BETA-GALACTOSIDASE"/>
    <property type="match status" value="1"/>
</dbReference>
<evidence type="ECO:0000256" key="1">
    <source>
        <dbReference type="ARBA" id="ARBA00001412"/>
    </source>
</evidence>
<dbReference type="InterPro" id="IPR008979">
    <property type="entry name" value="Galactose-bd-like_sf"/>
</dbReference>
<dbReference type="InterPro" id="IPR050347">
    <property type="entry name" value="Bact_Beta-galactosidase"/>
</dbReference>
<evidence type="ECO:0000256" key="6">
    <source>
        <dbReference type="ARBA" id="ARBA00023295"/>
    </source>
</evidence>
<keyword evidence="5 8" id="KW-0378">Hydrolase</keyword>
<evidence type="ECO:0000256" key="4">
    <source>
        <dbReference type="ARBA" id="ARBA00013303"/>
    </source>
</evidence>
<sequence>MKDYENLDILSINRQEPRATIFSYEDRERALTYERGTSKFFSLLNGVWDFKYLLYPNEINEDIFNNDEEWDKIEVPGHWQLQGYGNPHYTDLIYPFPIDPPNVPSKNPTGIYRRNFYINKDWLDRQIIIHFAGVDSAFHLYINGKMVGYSQGSRMPSEFDITTYINQGTNQITVVVYKFSDGSYLEDQDMWWLSGIFRDVYLVAKPMIHIDDVEVITDLDDEYKDADLKVNIKLNNNTHKVEKRSITLQLLDEYESNEIESKTVEDILINPNASIRNNIELSISNPKKWTAESPNLYNLLIMLHGANDIQEFVPLKVGFRKVEVVDGNFLVNGRVVMLRGVNRHEHHELMGRALPYDYMVKDIMMMKQHNINAVRTSHYPNDPRFYDLCDKFGLYVMDEADLECHGFETIGDISMISKDPKWKEAYLDRIRRMVERDKNHPSIIFWSLGNESGFGDNFRAMAEWCKKRDKTRLIHYEEDFESEVVDVDSTMYSSVEKMIEYVNKKTDKPRILCEYAHAMGNGPGGLKEYQDIFYKYKNLQGGFVWEWIDHGLLTENSEGEKFHAYGGDFGDIPNNSNFCCDGLIRPDRTIGSGLLEYKKVIQPIHFELNEDKSIVTITNLYDFIDTSHLEFFITCRQKGNVIFSYTLEDIIIPSKESKNVELQLDEFIKDHTEYLTIECNLKNNTSWGDKGHIVACETWKINNDTTNNLLTNISTPINYEETNNNIIIKGTNFNMSFCKNRLIIEHLTYEGKELINLGGQFNLWRSIIDNDMYIVKKWKEEYVHLVQNRIDDVTVIEKNNNIEINVKSYLAPPNRNWGFTLNYRYLISADGKIKIKINGIPKGKVPESLPKLGMEYRLPLCMKNFQWEGRGKHESYRDKKLAASLGTYESDIDECVMPYVYPQDYGNHTDTQWVNIYDERGMGFLVKMEDNKFDFSMKPYSKEEIDKCNHRNELKKGDYIYLDIDYEQNGLGSNSCGPKPAEQYTLKPHEFNFEVVIYPFSRNSYSPFTAMRYL</sequence>
<dbReference type="SUPFAM" id="SSF49785">
    <property type="entry name" value="Galactose-binding domain-like"/>
    <property type="match status" value="1"/>
</dbReference>
<organism evidence="10 11">
    <name type="scientific">Vallitalea longa</name>
    <dbReference type="NCBI Taxonomy" id="2936439"/>
    <lineage>
        <taxon>Bacteria</taxon>
        <taxon>Bacillati</taxon>
        <taxon>Bacillota</taxon>
        <taxon>Clostridia</taxon>
        <taxon>Lachnospirales</taxon>
        <taxon>Vallitaleaceae</taxon>
        <taxon>Vallitalea</taxon>
    </lineage>
</organism>
<dbReference type="SUPFAM" id="SSF49303">
    <property type="entry name" value="beta-Galactosidase/glucuronidase domain"/>
    <property type="match status" value="2"/>
</dbReference>
<dbReference type="GO" id="GO:0005990">
    <property type="term" value="P:lactose catabolic process"/>
    <property type="evidence" value="ECO:0007669"/>
    <property type="project" value="TreeGrafter"/>
</dbReference>
<dbReference type="Pfam" id="PF02836">
    <property type="entry name" value="Glyco_hydro_2_C"/>
    <property type="match status" value="1"/>
</dbReference>
<dbReference type="PROSITE" id="PS00608">
    <property type="entry name" value="GLYCOSYL_HYDROL_F2_2"/>
    <property type="match status" value="1"/>
</dbReference>
<accession>A0A9W6DG27</accession>
<dbReference type="GO" id="GO:0009341">
    <property type="term" value="C:beta-galactosidase complex"/>
    <property type="evidence" value="ECO:0007669"/>
    <property type="project" value="InterPro"/>
</dbReference>
<dbReference type="Gene3D" id="2.70.98.10">
    <property type="match status" value="1"/>
</dbReference>
<dbReference type="InterPro" id="IPR004199">
    <property type="entry name" value="B-gal_small/dom_5"/>
</dbReference>
<dbReference type="InterPro" id="IPR006102">
    <property type="entry name" value="Ig-like_GH2"/>
</dbReference>
<dbReference type="PRINTS" id="PR00132">
    <property type="entry name" value="GLHYDRLASE2"/>
</dbReference>
<dbReference type="AlphaFoldDB" id="A0A9W6DG27"/>
<dbReference type="InterPro" id="IPR013783">
    <property type="entry name" value="Ig-like_fold"/>
</dbReference>
<dbReference type="Proteomes" id="UP001144256">
    <property type="component" value="Unassembled WGS sequence"/>
</dbReference>
<proteinExistence type="inferred from homology"/>
<dbReference type="Pfam" id="PF02837">
    <property type="entry name" value="Glyco_hydro_2_N"/>
    <property type="match status" value="1"/>
</dbReference>
<gene>
    <name evidence="10" type="ORF">SH1V18_25870</name>
</gene>
<evidence type="ECO:0000256" key="5">
    <source>
        <dbReference type="ARBA" id="ARBA00022801"/>
    </source>
</evidence>
<dbReference type="InterPro" id="IPR006101">
    <property type="entry name" value="Glyco_hydro_2"/>
</dbReference>
<dbReference type="PANTHER" id="PTHR46323">
    <property type="entry name" value="BETA-GALACTOSIDASE"/>
    <property type="match status" value="1"/>
</dbReference>
<dbReference type="InterPro" id="IPR023232">
    <property type="entry name" value="Glyco_hydro_2_AS"/>
</dbReference>